<dbReference type="Pfam" id="PF01903">
    <property type="entry name" value="CbiX"/>
    <property type="match status" value="2"/>
</dbReference>
<dbReference type="Gene3D" id="3.40.50.1400">
    <property type="match status" value="2"/>
</dbReference>
<reference evidence="5" key="1">
    <citation type="journal article" date="2019" name="Int. J. Syst. Evol. Microbiol.">
        <title>The Global Catalogue of Microorganisms (GCM) 10K type strain sequencing project: providing services to taxonomists for standard genome sequencing and annotation.</title>
        <authorList>
            <consortium name="The Broad Institute Genomics Platform"/>
            <consortium name="The Broad Institute Genome Sequencing Center for Infectious Disease"/>
            <person name="Wu L."/>
            <person name="Ma J."/>
        </authorList>
    </citation>
    <scope>NUCLEOTIDE SEQUENCE [LARGE SCALE GENOMIC DNA]</scope>
    <source>
        <strain evidence="5">CGMCC 4.7357</strain>
    </source>
</reference>
<keyword evidence="2" id="KW-0456">Lyase</keyword>
<sequence length="336" mass="33967">MTPSLPSHSRSRPGPRPFDGLGGLDSTAQLMTRLSTQLQTQLRSVRAPRPARVPRAQPPHAPVLVAAAHGSRDPRALRTVEALVASVRAMRPGLHVALGHVELNEPLLSGTLAALPAGRQAVVVPLLFGPGHHVDHDLPSAVADAPHVRARIAQPLGPHPLLAAALHDRLREAGWRDAAAAGPAGGPQPARCSPSDRPAVVLAAAGSRSPAAAAGAERTARQLRESLGGGVPVVPAYASAARPAVGEAVRALQADGHAQVAVASCFTAPGYFASLCAAQSPWIAAAPIGAHPALAGLVLHRYDEARAAPATAGSTPARAPSSAAPSVSVSAAAPAE</sequence>
<gene>
    <name evidence="4" type="ORF">ACFPA8_03275</name>
</gene>
<comment type="caution">
    <text evidence="4">The sequence shown here is derived from an EMBL/GenBank/DDBJ whole genome shotgun (WGS) entry which is preliminary data.</text>
</comment>
<dbReference type="PANTHER" id="PTHR33542">
    <property type="entry name" value="SIROHYDROCHLORIN FERROCHELATASE, CHLOROPLASTIC"/>
    <property type="match status" value="1"/>
</dbReference>
<dbReference type="EMBL" id="JBHSFH010000003">
    <property type="protein sequence ID" value="MFC4493154.1"/>
    <property type="molecule type" value="Genomic_DNA"/>
</dbReference>
<keyword evidence="1" id="KW-0479">Metal-binding</keyword>
<evidence type="ECO:0000256" key="3">
    <source>
        <dbReference type="SAM" id="MobiDB-lite"/>
    </source>
</evidence>
<dbReference type="PANTHER" id="PTHR33542:SF5">
    <property type="entry name" value="FERROCHELATASE CHE1"/>
    <property type="match status" value="1"/>
</dbReference>
<dbReference type="Proteomes" id="UP001595997">
    <property type="component" value="Unassembled WGS sequence"/>
</dbReference>
<dbReference type="CDD" id="cd03416">
    <property type="entry name" value="CbiX_SirB_N"/>
    <property type="match status" value="1"/>
</dbReference>
<feature type="region of interest" description="Disordered" evidence="3">
    <location>
        <begin position="309"/>
        <end position="336"/>
    </location>
</feature>
<protein>
    <submittedName>
        <fullName evidence="4">Sirohydrochlorin chelatase</fullName>
    </submittedName>
</protein>
<dbReference type="SUPFAM" id="SSF53800">
    <property type="entry name" value="Chelatase"/>
    <property type="match status" value="1"/>
</dbReference>
<evidence type="ECO:0000313" key="4">
    <source>
        <dbReference type="EMBL" id="MFC4493154.1"/>
    </source>
</evidence>
<name>A0ABV8ZZM5_9ACTN</name>
<keyword evidence="5" id="KW-1185">Reference proteome</keyword>
<organism evidence="4 5">
    <name type="scientific">Streptomyces ovatisporus</name>
    <dbReference type="NCBI Taxonomy" id="1128682"/>
    <lineage>
        <taxon>Bacteria</taxon>
        <taxon>Bacillati</taxon>
        <taxon>Actinomycetota</taxon>
        <taxon>Actinomycetes</taxon>
        <taxon>Kitasatosporales</taxon>
        <taxon>Streptomycetaceae</taxon>
        <taxon>Streptomyces</taxon>
    </lineage>
</organism>
<dbReference type="InterPro" id="IPR002762">
    <property type="entry name" value="CbiX-like"/>
</dbReference>
<evidence type="ECO:0000256" key="2">
    <source>
        <dbReference type="ARBA" id="ARBA00023239"/>
    </source>
</evidence>
<dbReference type="RefSeq" id="WP_386441919.1">
    <property type="nucleotide sequence ID" value="NZ_JBHSFH010000003.1"/>
</dbReference>
<proteinExistence type="predicted"/>
<dbReference type="InterPro" id="IPR050963">
    <property type="entry name" value="Sirohydro_Cobaltochel/CbiX"/>
</dbReference>
<accession>A0ABV8ZZM5</accession>
<feature type="region of interest" description="Disordered" evidence="3">
    <location>
        <begin position="1"/>
        <end position="23"/>
    </location>
</feature>
<evidence type="ECO:0000256" key="1">
    <source>
        <dbReference type="ARBA" id="ARBA00022723"/>
    </source>
</evidence>
<evidence type="ECO:0000313" key="5">
    <source>
        <dbReference type="Proteomes" id="UP001595997"/>
    </source>
</evidence>